<sequence length="61" mass="6610">RPGSGALTGLSKPSGVEDASKKDVPPDDFDIDLDAPETEKAAVAIQSHFRKYQKKKQDTKP</sequence>
<dbReference type="PANTHER" id="PTHR15359">
    <property type="entry name" value="IG-LIKE DOMAIN-CONTAINING PROTEIN"/>
    <property type="match status" value="1"/>
</dbReference>
<reference evidence="3" key="1">
    <citation type="submission" date="2023-06" db="EMBL/GenBank/DDBJ databases">
        <title>Male Hemibagrus guttatus genome.</title>
        <authorList>
            <person name="Bian C."/>
        </authorList>
    </citation>
    <scope>NUCLEOTIDE SEQUENCE</scope>
    <source>
        <strain evidence="3">Male_cb2023</strain>
        <tissue evidence="3">Muscle</tissue>
    </source>
</reference>
<dbReference type="PANTHER" id="PTHR15359:SF7">
    <property type="entry name" value="CALMODULIN REGULATOR PROTEIN PCP4"/>
    <property type="match status" value="1"/>
</dbReference>
<gene>
    <name evidence="3" type="ORF">QTP70_015588</name>
</gene>
<organism evidence="3 4">
    <name type="scientific">Hemibagrus guttatus</name>
    <dbReference type="NCBI Taxonomy" id="175788"/>
    <lineage>
        <taxon>Eukaryota</taxon>
        <taxon>Metazoa</taxon>
        <taxon>Chordata</taxon>
        <taxon>Craniata</taxon>
        <taxon>Vertebrata</taxon>
        <taxon>Euteleostomi</taxon>
        <taxon>Actinopterygii</taxon>
        <taxon>Neopterygii</taxon>
        <taxon>Teleostei</taxon>
        <taxon>Ostariophysi</taxon>
        <taxon>Siluriformes</taxon>
        <taxon>Bagridae</taxon>
        <taxon>Hemibagrus</taxon>
    </lineage>
</organism>
<dbReference type="GO" id="GO:0005516">
    <property type="term" value="F:calmodulin binding"/>
    <property type="evidence" value="ECO:0007669"/>
    <property type="project" value="TreeGrafter"/>
</dbReference>
<name>A0AAE0QJD5_9TELE</name>
<protein>
    <recommendedName>
        <fullName evidence="5">Purkinje cell protein 4</fullName>
    </recommendedName>
</protein>
<dbReference type="GO" id="GO:0005509">
    <property type="term" value="F:calcium ion binding"/>
    <property type="evidence" value="ECO:0007669"/>
    <property type="project" value="TreeGrafter"/>
</dbReference>
<dbReference type="EMBL" id="JAUCMX010000015">
    <property type="protein sequence ID" value="KAK3521677.1"/>
    <property type="molecule type" value="Genomic_DNA"/>
</dbReference>
<keyword evidence="4" id="KW-1185">Reference proteome</keyword>
<evidence type="ECO:0000313" key="4">
    <source>
        <dbReference type="Proteomes" id="UP001274896"/>
    </source>
</evidence>
<feature type="region of interest" description="Disordered" evidence="2">
    <location>
        <begin position="1"/>
        <end position="36"/>
    </location>
</feature>
<evidence type="ECO:0000313" key="3">
    <source>
        <dbReference type="EMBL" id="KAK3521677.1"/>
    </source>
</evidence>
<evidence type="ECO:0000256" key="1">
    <source>
        <dbReference type="ARBA" id="ARBA00038017"/>
    </source>
</evidence>
<proteinExistence type="inferred from homology"/>
<dbReference type="GO" id="GO:0005737">
    <property type="term" value="C:cytoplasm"/>
    <property type="evidence" value="ECO:0007669"/>
    <property type="project" value="TreeGrafter"/>
</dbReference>
<feature type="non-terminal residue" evidence="3">
    <location>
        <position position="61"/>
    </location>
</feature>
<accession>A0AAE0QJD5</accession>
<evidence type="ECO:0008006" key="5">
    <source>
        <dbReference type="Google" id="ProtNLM"/>
    </source>
</evidence>
<dbReference type="Proteomes" id="UP001274896">
    <property type="component" value="Unassembled WGS sequence"/>
</dbReference>
<evidence type="ECO:0000256" key="2">
    <source>
        <dbReference type="SAM" id="MobiDB-lite"/>
    </source>
</evidence>
<dbReference type="AlphaFoldDB" id="A0AAE0QJD5"/>
<dbReference type="InterPro" id="IPR052142">
    <property type="entry name" value="Calmodulin_Regulator_PCP4-like"/>
</dbReference>
<dbReference type="PROSITE" id="PS50096">
    <property type="entry name" value="IQ"/>
    <property type="match status" value="1"/>
</dbReference>
<feature type="compositionally biased region" description="Acidic residues" evidence="2">
    <location>
        <begin position="26"/>
        <end position="36"/>
    </location>
</feature>
<comment type="similarity">
    <text evidence="1">Belongs to the PCP4 family.</text>
</comment>
<comment type="caution">
    <text evidence="3">The sequence shown here is derived from an EMBL/GenBank/DDBJ whole genome shotgun (WGS) entry which is preliminary data.</text>
</comment>